<sequence>MKKADAALIRFEPVEHRHLPLLDRWLHAPHMREWWGEPEEELAMIRDMIEGRDTSRPFLIVLEGEPVGYIQYWYVGHHQNESWLEKTPWLRELPADTVGVDLSIGDPAKLSQGIGSRALKAFAEKLVADGHESIIIDPDPANLRAVRAYTKAGFRQVPHLVGRTGDSLIMQFKSSARETTR</sequence>
<proteinExistence type="predicted"/>
<dbReference type="CDD" id="cd04301">
    <property type="entry name" value="NAT_SF"/>
    <property type="match status" value="1"/>
</dbReference>
<protein>
    <submittedName>
        <fullName evidence="3">Acetyltransferase</fullName>
    </submittedName>
</protein>
<dbReference type="Pfam" id="PF13523">
    <property type="entry name" value="Acetyltransf_8"/>
    <property type="match status" value="1"/>
</dbReference>
<reference evidence="3" key="1">
    <citation type="submission" date="2022-08" db="EMBL/GenBank/DDBJ databases">
        <title>Chelativorans sichuanense sp. nov., a paraffin oil-degrading bacterium isolated from a mixture of oil-based drill cuttings and paddy soil.</title>
        <authorList>
            <person name="Yu J."/>
            <person name="Liu H."/>
            <person name="Chen Q."/>
        </authorList>
    </citation>
    <scope>NUCLEOTIDE SEQUENCE</scope>
    <source>
        <strain evidence="3">SCAU 2101</strain>
    </source>
</reference>
<dbReference type="InterPro" id="IPR016181">
    <property type="entry name" value="Acyl_CoA_acyltransferase"/>
</dbReference>
<dbReference type="Proteomes" id="UP001149009">
    <property type="component" value="Unassembled WGS sequence"/>
</dbReference>
<dbReference type="AlphaFoldDB" id="A0A9X3AZ36"/>
<gene>
    <name evidence="3" type="ORF">NYR54_02395</name>
</gene>
<dbReference type="InterPro" id="IPR000182">
    <property type="entry name" value="GNAT_dom"/>
</dbReference>
<dbReference type="RefSeq" id="WP_261513835.1">
    <property type="nucleotide sequence ID" value="NZ_JAODNV010000004.1"/>
</dbReference>
<comment type="caution">
    <text evidence="3">The sequence shown here is derived from an EMBL/GenBank/DDBJ whole genome shotgun (WGS) entry which is preliminary data.</text>
</comment>
<organism evidence="3 4">
    <name type="scientific">Chelativorans petroleitrophicus</name>
    <dbReference type="NCBI Taxonomy" id="2975484"/>
    <lineage>
        <taxon>Bacteria</taxon>
        <taxon>Pseudomonadati</taxon>
        <taxon>Pseudomonadota</taxon>
        <taxon>Alphaproteobacteria</taxon>
        <taxon>Hyphomicrobiales</taxon>
        <taxon>Phyllobacteriaceae</taxon>
        <taxon>Chelativorans</taxon>
    </lineage>
</organism>
<dbReference type="PROSITE" id="PS51186">
    <property type="entry name" value="GNAT"/>
    <property type="match status" value="1"/>
</dbReference>
<dbReference type="Gene3D" id="3.40.630.30">
    <property type="match status" value="1"/>
</dbReference>
<keyword evidence="1" id="KW-0046">Antibiotic resistance</keyword>
<evidence type="ECO:0000259" key="2">
    <source>
        <dbReference type="PROSITE" id="PS51186"/>
    </source>
</evidence>
<evidence type="ECO:0000313" key="4">
    <source>
        <dbReference type="Proteomes" id="UP001149009"/>
    </source>
</evidence>
<dbReference type="EMBL" id="JAODNV010000004">
    <property type="protein sequence ID" value="MCT8989149.1"/>
    <property type="molecule type" value="Genomic_DNA"/>
</dbReference>
<evidence type="ECO:0000256" key="1">
    <source>
        <dbReference type="ARBA" id="ARBA00023251"/>
    </source>
</evidence>
<keyword evidence="4" id="KW-1185">Reference proteome</keyword>
<evidence type="ECO:0000313" key="3">
    <source>
        <dbReference type="EMBL" id="MCT8989149.1"/>
    </source>
</evidence>
<dbReference type="GO" id="GO:0046677">
    <property type="term" value="P:response to antibiotic"/>
    <property type="evidence" value="ECO:0007669"/>
    <property type="project" value="UniProtKB-KW"/>
</dbReference>
<dbReference type="GO" id="GO:0016410">
    <property type="term" value="F:N-acyltransferase activity"/>
    <property type="evidence" value="ECO:0007669"/>
    <property type="project" value="TreeGrafter"/>
</dbReference>
<dbReference type="PANTHER" id="PTHR31438">
    <property type="entry name" value="LYSINE N-ACYLTRANSFERASE C17G9.06C-RELATED"/>
    <property type="match status" value="1"/>
</dbReference>
<dbReference type="PANTHER" id="PTHR31438:SF1">
    <property type="entry name" value="LYSINE N-ACYLTRANSFERASE C17G9.06C-RELATED"/>
    <property type="match status" value="1"/>
</dbReference>
<dbReference type="SUPFAM" id="SSF55729">
    <property type="entry name" value="Acyl-CoA N-acyltransferases (Nat)"/>
    <property type="match status" value="1"/>
</dbReference>
<accession>A0A9X3AZ36</accession>
<feature type="domain" description="N-acetyltransferase" evidence="2">
    <location>
        <begin position="9"/>
        <end position="175"/>
    </location>
</feature>
<name>A0A9X3AZ36_9HYPH</name>